<dbReference type="InterPro" id="IPR037066">
    <property type="entry name" value="Plug_dom_sf"/>
</dbReference>
<dbReference type="Pfam" id="PF07715">
    <property type="entry name" value="Plug"/>
    <property type="match status" value="1"/>
</dbReference>
<keyword evidence="9" id="KW-0675">Receptor</keyword>
<dbReference type="Gene3D" id="2.60.40.1120">
    <property type="entry name" value="Carboxypeptidase-like, regulatory domain"/>
    <property type="match status" value="1"/>
</dbReference>
<protein>
    <submittedName>
        <fullName evidence="9">Outer membrane cobalamin receptor protein</fullName>
    </submittedName>
</protein>
<evidence type="ECO:0000256" key="3">
    <source>
        <dbReference type="ARBA" id="ARBA00022452"/>
    </source>
</evidence>
<evidence type="ECO:0000256" key="6">
    <source>
        <dbReference type="ARBA" id="ARBA00023237"/>
    </source>
</evidence>
<evidence type="ECO:0000256" key="4">
    <source>
        <dbReference type="ARBA" id="ARBA00022692"/>
    </source>
</evidence>
<dbReference type="AlphaFoldDB" id="A0A2X2L3Z5"/>
<dbReference type="NCBIfam" id="TIGR04056">
    <property type="entry name" value="OMP_RagA_SusC"/>
    <property type="match status" value="1"/>
</dbReference>
<dbReference type="EMBL" id="UAUU01000002">
    <property type="protein sequence ID" value="SPZ83970.1"/>
    <property type="molecule type" value="Genomic_DNA"/>
</dbReference>
<evidence type="ECO:0000256" key="7">
    <source>
        <dbReference type="PROSITE-ProRule" id="PRU01360"/>
    </source>
</evidence>
<dbReference type="SUPFAM" id="SSF49464">
    <property type="entry name" value="Carboxypeptidase regulatory domain-like"/>
    <property type="match status" value="1"/>
</dbReference>
<reference evidence="9 10" key="1">
    <citation type="submission" date="2018-06" db="EMBL/GenBank/DDBJ databases">
        <authorList>
            <consortium name="Pathogen Informatics"/>
            <person name="Doyle S."/>
        </authorList>
    </citation>
    <scope>NUCLEOTIDE SEQUENCE [LARGE SCALE GENOMIC DNA]</scope>
    <source>
        <strain evidence="9 10">NCTC11343</strain>
    </source>
</reference>
<dbReference type="InterPro" id="IPR012910">
    <property type="entry name" value="Plug_dom"/>
</dbReference>
<dbReference type="InterPro" id="IPR039426">
    <property type="entry name" value="TonB-dep_rcpt-like"/>
</dbReference>
<keyword evidence="5 7" id="KW-0472">Membrane</keyword>
<evidence type="ECO:0000256" key="2">
    <source>
        <dbReference type="ARBA" id="ARBA00022448"/>
    </source>
</evidence>
<dbReference type="GO" id="GO:0009279">
    <property type="term" value="C:cell outer membrane"/>
    <property type="evidence" value="ECO:0007669"/>
    <property type="project" value="UniProtKB-SubCell"/>
</dbReference>
<feature type="domain" description="TonB-dependent receptor plug" evidence="8">
    <location>
        <begin position="231"/>
        <end position="337"/>
    </location>
</feature>
<dbReference type="PROSITE" id="PS52016">
    <property type="entry name" value="TONB_DEPENDENT_REC_3"/>
    <property type="match status" value="1"/>
</dbReference>
<evidence type="ECO:0000313" key="10">
    <source>
        <dbReference type="Proteomes" id="UP000251241"/>
    </source>
</evidence>
<dbReference type="Pfam" id="PF13715">
    <property type="entry name" value="CarbopepD_reg_2"/>
    <property type="match status" value="1"/>
</dbReference>
<gene>
    <name evidence="9" type="ORF">NCTC11343_00490</name>
</gene>
<dbReference type="SUPFAM" id="SSF56935">
    <property type="entry name" value="Porins"/>
    <property type="match status" value="1"/>
</dbReference>
<keyword evidence="4 7" id="KW-0812">Transmembrane</keyword>
<dbReference type="InterPro" id="IPR023996">
    <property type="entry name" value="TonB-dep_OMP_SusC/RagA"/>
</dbReference>
<keyword evidence="2 7" id="KW-0813">Transport</keyword>
<sequence>MHYYLCSKYCIVFFIKAMRYIGSLCNTSTKVVILLTAFIFFTHVSSAQNVTLKHKQITLSEAFQEIRKQTNVDFIIKTSQLDKVRPIQNIDIQNKPLKQALEKLLEHQPLVFTIDNGIIVISDREKKTPLAPVVQKNGKVEIVGTVKNDGNNLYGVSVKVKDSPSIGTTTDGNGRYILVVPTNSTLIFSYVGYANQEIAIADKRRIDVQLTPDQSLSEVVVVGYGTQKKTSVVGALESVKPETLRIPTANLSNALGGRLSGVIAVQRSGEPGADGASFFIRGVSTFSGATNPLILLDGVAISKGDLDALAPEVIESFSVLKDATATAVFGTRGANGVLIITTKTGKDLNKPRISARAQSQISRPTSIPKFVDGVSYMEMFNEAVTGRGTGEILYSQDKINGTRLGLDPYVYPNVDWYNEMFKSHTINNELNLNVQGGGSKIGYFLSATGNISNGLLRKFDLNSFDNNVSVKRYSFQNNINVNLTSTTKIALKLNAQLRDYYGAGVDAPSVFGDIMNANPVDFPIMFPFTGIDRRDVQYGGKAGGTVNNGFVNPFARMVNGYQNGFQSTLLTTIDGAQKLDFITKGLEFKALVSFKNWSNTTTKRTSGYNQYMINSYAPDPAGGYNYDLVMVGQPQNLSLGTETGTSGDREIYFQPSIEYNRTFGNHTVSGLFLYNTTDFNVNNPADLISSLPRRREGITGRATYGFANKYLAEVNFGYNGSENFATGSRFGFFPSVGLGYVLSNEKFFTDLFPAVSNLKIRGSWGKVGNDQIGGGRFPYLSDLKLDGASFTTGIDQNTTYTGPTYLQFANPLISWEVAEKKNIGVDLGILNNKFNIVFDLYQEDRTNIFVDRSATIPNVFGTAGTKVYGNVGEVRNRGFDFSLEWNKSEKDWGISMRGTFTYAHNTVLKNNEPAFTKYRNLSQIGYSIGTNLGYLAERLFIDQAEIDNSPLQQLGGFVAPGDIKYKDLTNDIDGLNLINSDDRVRMGYPTTPEIVYGLSTSINYKKFDFSFLLQGVDRTSFMISGFHPFGNQGVRNVLQFIAEDRWSPENPNIFAAYPRLSKLDNLNNTEASSYWLRNGAFLKLRSAEIGYSHKFARIFLSGYNLLTFSKFKLWDPEQGGGNGLGYPTQQVFNLGVQLRFN</sequence>
<dbReference type="FunFam" id="2.170.130.10:FF:000003">
    <property type="entry name" value="SusC/RagA family TonB-linked outer membrane protein"/>
    <property type="match status" value="1"/>
</dbReference>
<evidence type="ECO:0000313" key="9">
    <source>
        <dbReference type="EMBL" id="SPZ83970.1"/>
    </source>
</evidence>
<organism evidence="9 10">
    <name type="scientific">Sphingobacterium multivorum</name>
    <dbReference type="NCBI Taxonomy" id="28454"/>
    <lineage>
        <taxon>Bacteria</taxon>
        <taxon>Pseudomonadati</taxon>
        <taxon>Bacteroidota</taxon>
        <taxon>Sphingobacteriia</taxon>
        <taxon>Sphingobacteriales</taxon>
        <taxon>Sphingobacteriaceae</taxon>
        <taxon>Sphingobacterium</taxon>
    </lineage>
</organism>
<dbReference type="NCBIfam" id="TIGR04057">
    <property type="entry name" value="SusC_RagA_signa"/>
    <property type="match status" value="1"/>
</dbReference>
<comment type="subcellular location">
    <subcellularLocation>
        <location evidence="1 7">Cell outer membrane</location>
        <topology evidence="1 7">Multi-pass membrane protein</topology>
    </subcellularLocation>
</comment>
<keyword evidence="3 7" id="KW-1134">Transmembrane beta strand</keyword>
<comment type="similarity">
    <text evidence="7">Belongs to the TonB-dependent receptor family.</text>
</comment>
<dbReference type="Proteomes" id="UP000251241">
    <property type="component" value="Unassembled WGS sequence"/>
</dbReference>
<evidence type="ECO:0000259" key="8">
    <source>
        <dbReference type="Pfam" id="PF07715"/>
    </source>
</evidence>
<dbReference type="InterPro" id="IPR036942">
    <property type="entry name" value="Beta-barrel_TonB_sf"/>
</dbReference>
<proteinExistence type="inferred from homology"/>
<dbReference type="InterPro" id="IPR023997">
    <property type="entry name" value="TonB-dep_OMP_SusC/RagA_CS"/>
</dbReference>
<dbReference type="Gene3D" id="2.170.130.10">
    <property type="entry name" value="TonB-dependent receptor, plug domain"/>
    <property type="match status" value="1"/>
</dbReference>
<accession>A0A2X2L3Z5</accession>
<name>A0A2X2L3Z5_SPHMU</name>
<dbReference type="Gene3D" id="2.40.170.20">
    <property type="entry name" value="TonB-dependent receptor, beta-barrel domain"/>
    <property type="match status" value="1"/>
</dbReference>
<evidence type="ECO:0000256" key="1">
    <source>
        <dbReference type="ARBA" id="ARBA00004571"/>
    </source>
</evidence>
<keyword evidence="6 7" id="KW-0998">Cell outer membrane</keyword>
<dbReference type="InterPro" id="IPR008969">
    <property type="entry name" value="CarboxyPept-like_regulatory"/>
</dbReference>
<evidence type="ECO:0000256" key="5">
    <source>
        <dbReference type="ARBA" id="ARBA00023136"/>
    </source>
</evidence>